<dbReference type="Gene3D" id="6.10.140.340">
    <property type="match status" value="1"/>
</dbReference>
<dbReference type="InterPro" id="IPR010844">
    <property type="entry name" value="Occludin_ELL"/>
</dbReference>
<feature type="compositionally biased region" description="Basic and acidic residues" evidence="1">
    <location>
        <begin position="757"/>
        <end position="778"/>
    </location>
</feature>
<feature type="region of interest" description="Disordered" evidence="1">
    <location>
        <begin position="425"/>
        <end position="628"/>
    </location>
</feature>
<feature type="compositionally biased region" description="Basic and acidic residues" evidence="1">
    <location>
        <begin position="661"/>
        <end position="680"/>
    </location>
</feature>
<feature type="compositionally biased region" description="Basic and acidic residues" evidence="1">
    <location>
        <begin position="929"/>
        <end position="940"/>
    </location>
</feature>
<proteinExistence type="predicted"/>
<feature type="compositionally biased region" description="Low complexity" evidence="1">
    <location>
        <begin position="529"/>
        <end position="538"/>
    </location>
</feature>
<feature type="region of interest" description="Disordered" evidence="1">
    <location>
        <begin position="1"/>
        <end position="61"/>
    </location>
</feature>
<reference evidence="3 4" key="1">
    <citation type="submission" date="2024-05" db="EMBL/GenBank/DDBJ databases">
        <title>Haplotype-resolved chromosome-level genome assembly of Huyou (Citrus changshanensis).</title>
        <authorList>
            <person name="Miao C."/>
            <person name="Chen W."/>
            <person name="Wu Y."/>
            <person name="Wang L."/>
            <person name="Zhao S."/>
            <person name="Grierson D."/>
            <person name="Xu C."/>
            <person name="Chen K."/>
        </authorList>
    </citation>
    <scope>NUCLEOTIDE SEQUENCE [LARGE SCALE GENOMIC DNA]</scope>
    <source>
        <strain evidence="3">01-14</strain>
        <tissue evidence="3">Leaf</tissue>
    </source>
</reference>
<gene>
    <name evidence="3" type="ORF">WN944_021676</name>
</gene>
<dbReference type="Pfam" id="PF07303">
    <property type="entry name" value="Occludin_ELL"/>
    <property type="match status" value="1"/>
</dbReference>
<accession>A0AAP0R2T5</accession>
<feature type="compositionally biased region" description="Acidic residues" evidence="1">
    <location>
        <begin position="571"/>
        <end position="582"/>
    </location>
</feature>
<feature type="compositionally biased region" description="Gly residues" evidence="1">
    <location>
        <begin position="1"/>
        <end position="14"/>
    </location>
</feature>
<feature type="compositionally biased region" description="Basic and acidic residues" evidence="1">
    <location>
        <begin position="888"/>
        <end position="917"/>
    </location>
</feature>
<feature type="compositionally biased region" description="Polar residues" evidence="1">
    <location>
        <begin position="289"/>
        <end position="301"/>
    </location>
</feature>
<dbReference type="PANTHER" id="PTHR38372">
    <property type="entry name" value="DENTIN SIALOPHOSPHOPROTEIN-LIKE PROTEIN"/>
    <property type="match status" value="1"/>
</dbReference>
<dbReference type="EMBL" id="JBCGBO010000001">
    <property type="protein sequence ID" value="KAK9228721.1"/>
    <property type="molecule type" value="Genomic_DNA"/>
</dbReference>
<comment type="caution">
    <text evidence="3">The sequence shown here is derived from an EMBL/GenBank/DDBJ whole genome shotgun (WGS) entry which is preliminary data.</text>
</comment>
<name>A0AAP0R2T5_9ROSI</name>
<feature type="compositionally biased region" description="Polar residues" evidence="1">
    <location>
        <begin position="693"/>
        <end position="703"/>
    </location>
</feature>
<feature type="compositionally biased region" description="Low complexity" evidence="1">
    <location>
        <begin position="34"/>
        <end position="61"/>
    </location>
</feature>
<protein>
    <recommendedName>
        <fullName evidence="2">OCEL domain-containing protein</fullName>
    </recommendedName>
</protein>
<dbReference type="Proteomes" id="UP001428341">
    <property type="component" value="Unassembled WGS sequence"/>
</dbReference>
<feature type="compositionally biased region" description="Basic and acidic residues" evidence="1">
    <location>
        <begin position="705"/>
        <end position="748"/>
    </location>
</feature>
<feature type="compositionally biased region" description="Low complexity" evidence="1">
    <location>
        <begin position="546"/>
        <end position="568"/>
    </location>
</feature>
<feature type="compositionally biased region" description="Polar residues" evidence="1">
    <location>
        <begin position="1069"/>
        <end position="1084"/>
    </location>
</feature>
<feature type="compositionally biased region" description="Basic and acidic residues" evidence="1">
    <location>
        <begin position="1031"/>
        <end position="1045"/>
    </location>
</feature>
<dbReference type="PANTHER" id="PTHR38372:SF2">
    <property type="entry name" value="DENTIN SIALOPHOSPHOPROTEIN-LIKE PROTEIN"/>
    <property type="match status" value="1"/>
</dbReference>
<evidence type="ECO:0000256" key="1">
    <source>
        <dbReference type="SAM" id="MobiDB-lite"/>
    </source>
</evidence>
<keyword evidence="4" id="KW-1185">Reference proteome</keyword>
<evidence type="ECO:0000313" key="4">
    <source>
        <dbReference type="Proteomes" id="UP001428341"/>
    </source>
</evidence>
<evidence type="ECO:0000259" key="2">
    <source>
        <dbReference type="PROSITE" id="PS51980"/>
    </source>
</evidence>
<organism evidence="3 4">
    <name type="scientific">Citrus x changshan-huyou</name>
    <dbReference type="NCBI Taxonomy" id="2935761"/>
    <lineage>
        <taxon>Eukaryota</taxon>
        <taxon>Viridiplantae</taxon>
        <taxon>Streptophyta</taxon>
        <taxon>Embryophyta</taxon>
        <taxon>Tracheophyta</taxon>
        <taxon>Spermatophyta</taxon>
        <taxon>Magnoliopsida</taxon>
        <taxon>eudicotyledons</taxon>
        <taxon>Gunneridae</taxon>
        <taxon>Pentapetalae</taxon>
        <taxon>rosids</taxon>
        <taxon>malvids</taxon>
        <taxon>Sapindales</taxon>
        <taxon>Rutaceae</taxon>
        <taxon>Aurantioideae</taxon>
        <taxon>Citrus</taxon>
    </lineage>
</organism>
<sequence length="1306" mass="143383">MYGGSKLGRGGGRAGVVNKRNSFPPPPHRMGTPSSSSRLSQGSSAVRNRAAGGPSSSGSKAGAAAEETFSLVSGNNPLAFAMIIRLAPDMVEEIKRVESQGRSARIKFDSTGHTDRNVSSFLVALNLIIADFDGLIGMLLRVIDVGGKEFRFAWSREFGDLCDIYEERQSSESGNGLLVESGCAWRKLNVQRILDESTTKHVKMRSEEAALKSKERKAIVLDYGNPSMKSQIKQVAAVEANSWRSFNKKKEPPFKKQKVETLQVGGPPRSTIKSAGASTASLKAGRSASPLSSPPRQSGTLASPDRSGNMVKNHVNTDDVTPVQVKSKENPPNSEKEIPKRSNSAVWETPGGKGSSGAKPTDVRSMLITLLMENPKGMSLKALEKAVGDAIPNSARKIEPIIKKIAVLQAPGRYFLKPGVELDSSKKISSESGSSPEDNHQRTPGAENIHGQTPAQGLSFVENNPAGEMEEQAQSHSKVGDKSVALENNDVQRYSPDLFGEKKISDNSEGQAASSSDSGSDSDSDSDSSDSGSDSGSHSRSRSRSKSPVGTGSGSSSDSESDSSSNSKEASDEDVDIMSDDDKEYKQKLQASEPGLSASPVPWKNDDGGPMQNEIGEKQDDEVDIEDHGSEAVDIEGLGSDAVNIEGHGSDAVDIEGRGSDAVDIEGHGSDAVDIDKDFPDDGQEIDMAVTSLVPSKDSQNPMQGKKDLTDHDEFQERETFIGNLFDDKGTSTKDSFKHERSKSKPPERTSINKSKRGPDFKHVDEISDHGKKSKVERTQPPISGGRDTQLLESPHHLSPNRSFEDPYKGPTTQMTSTDREGNADFGFQKGYNQEFPGKYNSDFQQSGRKSSDQRVRSKARDTAEKLNKHSRKITEKSFQGHDSSPVVREKAFRDNQNEDRFAKEKKGPRNLKEGGAEAKSSGPFDSSNGKRGEMVEKINETGQFSSSHIGNGRASVLQRELSDLELGELREPLPNEVPIRKQFDRKGSFKQLENKSSASDNYNSDLSKGKLVGKPTLDSGKTPPSNIEVGMKRTPEHHVEESTRTHHRPVRSQSHNNSRDHTEAGTMFNKSMDASSKSRQTEAGTRLPGGLDSTGESHKKAPTNALQLDGSKRGLASQSAKKNKSRKTANMMADLVDGRKDTILTESNDSGRKRRESSSDEDTSSYYKYEKDEPDLKGPIKDFSQYKEYVQEYRDKYDSYLSLDKTLESDRNKFHKLGKDLDFAKGKDMERYCKLLGQLKDSYRQYGMLVNVMFLKPRLNTRVRIMRHKRLKKIFVVLHEELKHLKQRIKDFAHTYMKDRSLITA</sequence>
<feature type="compositionally biased region" description="Basic and acidic residues" evidence="1">
    <location>
        <begin position="326"/>
        <end position="340"/>
    </location>
</feature>
<feature type="region of interest" description="Disordered" evidence="1">
    <location>
        <begin position="637"/>
        <end position="656"/>
    </location>
</feature>
<evidence type="ECO:0000313" key="3">
    <source>
        <dbReference type="EMBL" id="KAK9228721.1"/>
    </source>
</evidence>
<feature type="compositionally biased region" description="Basic and acidic residues" evidence="1">
    <location>
        <begin position="248"/>
        <end position="259"/>
    </location>
</feature>
<feature type="compositionally biased region" description="Polar residues" evidence="1">
    <location>
        <begin position="995"/>
        <end position="1007"/>
    </location>
</feature>
<feature type="region of interest" description="Disordered" evidence="1">
    <location>
        <begin position="247"/>
        <end position="361"/>
    </location>
</feature>
<feature type="compositionally biased region" description="Basic and acidic residues" evidence="1">
    <location>
        <begin position="968"/>
        <end position="988"/>
    </location>
</feature>
<feature type="region of interest" description="Disordered" evidence="1">
    <location>
        <begin position="661"/>
        <end position="953"/>
    </location>
</feature>
<feature type="compositionally biased region" description="Basic and acidic residues" evidence="1">
    <location>
        <begin position="850"/>
        <end position="880"/>
    </location>
</feature>
<feature type="compositionally biased region" description="Polar residues" evidence="1">
    <location>
        <begin position="271"/>
        <end position="281"/>
    </location>
</feature>
<feature type="region of interest" description="Disordered" evidence="1">
    <location>
        <begin position="967"/>
        <end position="1174"/>
    </location>
</feature>
<feature type="compositionally biased region" description="Polar residues" evidence="1">
    <location>
        <begin position="941"/>
        <end position="950"/>
    </location>
</feature>
<dbReference type="PROSITE" id="PS51980">
    <property type="entry name" value="OCEL"/>
    <property type="match status" value="1"/>
</dbReference>
<feature type="domain" description="OCEL" evidence="2">
    <location>
        <begin position="1172"/>
        <end position="1298"/>
    </location>
</feature>